<feature type="domain" description="Transcriptional repressor PaaX-like C-terminal" evidence="2">
    <location>
        <begin position="197"/>
        <end position="279"/>
    </location>
</feature>
<dbReference type="InterPro" id="IPR011965">
    <property type="entry name" value="PaaX_trns_reg"/>
</dbReference>
<evidence type="ECO:0000259" key="3">
    <source>
        <dbReference type="Pfam" id="PF20803"/>
    </source>
</evidence>
<accession>A0ABP3S9I4</accession>
<dbReference type="Proteomes" id="UP001500957">
    <property type="component" value="Unassembled WGS sequence"/>
</dbReference>
<sequence>MASMNAMPATPVLSRRHSVSPRSARSLLLTVLGELVLPSKRPVWTSALLHVLAGLDVEEKSARQAIARTASDGWISSERDGRRVRWVLAPPGRKLLTEGAERIYSVGNRQQAWDGRWLVVMASVPESQRKLRHKLQTRLAWAGLGNPVGGMWVSPHPERAEEVRRIIADLGLEGSALSFVGPFGEIGSERSLVDRAWDLAQVAEHYEQFLAMVAADRSPAPGDETLFAQVRLVHEWRRFPFLDPQLPDSLLPSKWIGHRAKAVFDAKHDAWAPGARARWAELTAD</sequence>
<keyword evidence="5" id="KW-1185">Reference proteome</keyword>
<dbReference type="InterPro" id="IPR048846">
    <property type="entry name" value="PaaX-like_central"/>
</dbReference>
<dbReference type="RefSeq" id="WP_344607355.1">
    <property type="nucleotide sequence ID" value="NZ_BAAAHE010000035.1"/>
</dbReference>
<evidence type="ECO:0000259" key="1">
    <source>
        <dbReference type="Pfam" id="PF07848"/>
    </source>
</evidence>
<dbReference type="Pfam" id="PF07848">
    <property type="entry name" value="PaaX"/>
    <property type="match status" value="1"/>
</dbReference>
<dbReference type="EMBL" id="BAAAHE010000035">
    <property type="protein sequence ID" value="GAA0629425.1"/>
    <property type="molecule type" value="Genomic_DNA"/>
</dbReference>
<dbReference type="PIRSF" id="PIRSF020623">
    <property type="entry name" value="PaaX"/>
    <property type="match status" value="1"/>
</dbReference>
<gene>
    <name evidence="4" type="ORF">GCM10009547_36360</name>
</gene>
<evidence type="ECO:0000313" key="5">
    <source>
        <dbReference type="Proteomes" id="UP001500957"/>
    </source>
</evidence>
<dbReference type="InterPro" id="IPR013225">
    <property type="entry name" value="PaaX_C"/>
</dbReference>
<dbReference type="PANTHER" id="PTHR30319">
    <property type="entry name" value="PHENYLACETIC ACID REGULATOR-RELATED TRANSCRIPTIONAL REPRESSOR"/>
    <property type="match status" value="1"/>
</dbReference>
<dbReference type="InterPro" id="IPR012906">
    <property type="entry name" value="PaaX-like_N"/>
</dbReference>
<dbReference type="InterPro" id="IPR036388">
    <property type="entry name" value="WH-like_DNA-bd_sf"/>
</dbReference>
<proteinExistence type="predicted"/>
<protein>
    <submittedName>
        <fullName evidence="4">PaaX family transcriptional regulator C-terminal domain-containing protein</fullName>
    </submittedName>
</protein>
<dbReference type="Pfam" id="PF20803">
    <property type="entry name" value="PaaX_M"/>
    <property type="match status" value="1"/>
</dbReference>
<dbReference type="Pfam" id="PF08223">
    <property type="entry name" value="PaaX_C"/>
    <property type="match status" value="1"/>
</dbReference>
<dbReference type="Gene3D" id="1.20.58.1460">
    <property type="match status" value="1"/>
</dbReference>
<comment type="caution">
    <text evidence="4">The sequence shown here is derived from an EMBL/GenBank/DDBJ whole genome shotgun (WGS) entry which is preliminary data.</text>
</comment>
<organism evidence="4 5">
    <name type="scientific">Sporichthya brevicatena</name>
    <dbReference type="NCBI Taxonomy" id="171442"/>
    <lineage>
        <taxon>Bacteria</taxon>
        <taxon>Bacillati</taxon>
        <taxon>Actinomycetota</taxon>
        <taxon>Actinomycetes</taxon>
        <taxon>Sporichthyales</taxon>
        <taxon>Sporichthyaceae</taxon>
        <taxon>Sporichthya</taxon>
    </lineage>
</organism>
<evidence type="ECO:0000259" key="2">
    <source>
        <dbReference type="Pfam" id="PF08223"/>
    </source>
</evidence>
<dbReference type="Gene3D" id="1.10.10.10">
    <property type="entry name" value="Winged helix-like DNA-binding domain superfamily/Winged helix DNA-binding domain"/>
    <property type="match status" value="1"/>
</dbReference>
<reference evidence="5" key="1">
    <citation type="journal article" date="2019" name="Int. J. Syst. Evol. Microbiol.">
        <title>The Global Catalogue of Microorganisms (GCM) 10K type strain sequencing project: providing services to taxonomists for standard genome sequencing and annotation.</title>
        <authorList>
            <consortium name="The Broad Institute Genomics Platform"/>
            <consortium name="The Broad Institute Genome Sequencing Center for Infectious Disease"/>
            <person name="Wu L."/>
            <person name="Ma J."/>
        </authorList>
    </citation>
    <scope>NUCLEOTIDE SEQUENCE [LARGE SCALE GENOMIC DNA]</scope>
    <source>
        <strain evidence="5">JCM 10671</strain>
    </source>
</reference>
<dbReference type="Gene3D" id="3.30.70.2650">
    <property type="match status" value="1"/>
</dbReference>
<name>A0ABP3S9I4_9ACTN</name>
<feature type="domain" description="Transcriptional repressor PaaX-like central Cas2-like" evidence="3">
    <location>
        <begin position="111"/>
        <end position="192"/>
    </location>
</feature>
<dbReference type="PANTHER" id="PTHR30319:SF1">
    <property type="entry name" value="TRANSCRIPTIONAL REPRESSOR PAAX"/>
    <property type="match status" value="1"/>
</dbReference>
<feature type="domain" description="Transcriptional repressor PaaX-like N-terminal" evidence="1">
    <location>
        <begin position="23"/>
        <end position="88"/>
    </location>
</feature>
<evidence type="ECO:0000313" key="4">
    <source>
        <dbReference type="EMBL" id="GAA0629425.1"/>
    </source>
</evidence>